<keyword evidence="1" id="KW-0175">Coiled coil</keyword>
<feature type="coiled-coil region" evidence="1">
    <location>
        <begin position="32"/>
        <end position="66"/>
    </location>
</feature>
<gene>
    <name evidence="2" type="ORF">EJ02DRAFT_425993</name>
</gene>
<accession>A0A6A5SHY3</accession>
<dbReference type="AlphaFoldDB" id="A0A6A5SHY3"/>
<dbReference type="EMBL" id="ML976114">
    <property type="protein sequence ID" value="KAF1938126.1"/>
    <property type="molecule type" value="Genomic_DNA"/>
</dbReference>
<proteinExistence type="predicted"/>
<organism evidence="2 3">
    <name type="scientific">Clathrospora elynae</name>
    <dbReference type="NCBI Taxonomy" id="706981"/>
    <lineage>
        <taxon>Eukaryota</taxon>
        <taxon>Fungi</taxon>
        <taxon>Dikarya</taxon>
        <taxon>Ascomycota</taxon>
        <taxon>Pezizomycotina</taxon>
        <taxon>Dothideomycetes</taxon>
        <taxon>Pleosporomycetidae</taxon>
        <taxon>Pleosporales</taxon>
        <taxon>Diademaceae</taxon>
        <taxon>Clathrospora</taxon>
    </lineage>
</organism>
<name>A0A6A5SHY3_9PLEO</name>
<dbReference type="Proteomes" id="UP000800038">
    <property type="component" value="Unassembled WGS sequence"/>
</dbReference>
<evidence type="ECO:0000313" key="3">
    <source>
        <dbReference type="Proteomes" id="UP000800038"/>
    </source>
</evidence>
<sequence length="145" mass="16676">MSISTQEGTILALSIFTSVFMTEWLRVANNAHARVHQSIDALVEELEDTKQKLEQEQTATKSLRQRVKQLHRINELTEGANNHLHNEVSDLELQLYQARMKNRKATKKFEEFRGHWNGIADLFDTEIKKEKCDCGGCETEGEDSD</sequence>
<keyword evidence="3" id="KW-1185">Reference proteome</keyword>
<protein>
    <submittedName>
        <fullName evidence="2">Uncharacterized protein</fullName>
    </submittedName>
</protein>
<evidence type="ECO:0000313" key="2">
    <source>
        <dbReference type="EMBL" id="KAF1938126.1"/>
    </source>
</evidence>
<evidence type="ECO:0000256" key="1">
    <source>
        <dbReference type="SAM" id="Coils"/>
    </source>
</evidence>
<reference evidence="2" key="1">
    <citation type="journal article" date="2020" name="Stud. Mycol.">
        <title>101 Dothideomycetes genomes: a test case for predicting lifestyles and emergence of pathogens.</title>
        <authorList>
            <person name="Haridas S."/>
            <person name="Albert R."/>
            <person name="Binder M."/>
            <person name="Bloem J."/>
            <person name="Labutti K."/>
            <person name="Salamov A."/>
            <person name="Andreopoulos B."/>
            <person name="Baker S."/>
            <person name="Barry K."/>
            <person name="Bills G."/>
            <person name="Bluhm B."/>
            <person name="Cannon C."/>
            <person name="Castanera R."/>
            <person name="Culley D."/>
            <person name="Daum C."/>
            <person name="Ezra D."/>
            <person name="Gonzalez J."/>
            <person name="Henrissat B."/>
            <person name="Kuo A."/>
            <person name="Liang C."/>
            <person name="Lipzen A."/>
            <person name="Lutzoni F."/>
            <person name="Magnuson J."/>
            <person name="Mondo S."/>
            <person name="Nolan M."/>
            <person name="Ohm R."/>
            <person name="Pangilinan J."/>
            <person name="Park H.-J."/>
            <person name="Ramirez L."/>
            <person name="Alfaro M."/>
            <person name="Sun H."/>
            <person name="Tritt A."/>
            <person name="Yoshinaga Y."/>
            <person name="Zwiers L.-H."/>
            <person name="Turgeon B."/>
            <person name="Goodwin S."/>
            <person name="Spatafora J."/>
            <person name="Crous P."/>
            <person name="Grigoriev I."/>
        </authorList>
    </citation>
    <scope>NUCLEOTIDE SEQUENCE</scope>
    <source>
        <strain evidence="2">CBS 161.51</strain>
    </source>
</reference>